<evidence type="ECO:0000313" key="2">
    <source>
        <dbReference type="Proteomes" id="UP001058974"/>
    </source>
</evidence>
<protein>
    <submittedName>
        <fullName evidence="1">Uncharacterized protein</fullName>
    </submittedName>
</protein>
<evidence type="ECO:0000313" key="1">
    <source>
        <dbReference type="EMBL" id="KAI5446928.1"/>
    </source>
</evidence>
<dbReference type="AlphaFoldDB" id="A0A9D5GZL8"/>
<reference evidence="1 2" key="1">
    <citation type="journal article" date="2022" name="Nat. Genet.">
        <title>Improved pea reference genome and pan-genome highlight genomic features and evolutionary characteristics.</title>
        <authorList>
            <person name="Yang T."/>
            <person name="Liu R."/>
            <person name="Luo Y."/>
            <person name="Hu S."/>
            <person name="Wang D."/>
            <person name="Wang C."/>
            <person name="Pandey M.K."/>
            <person name="Ge S."/>
            <person name="Xu Q."/>
            <person name="Li N."/>
            <person name="Li G."/>
            <person name="Huang Y."/>
            <person name="Saxena R.K."/>
            <person name="Ji Y."/>
            <person name="Li M."/>
            <person name="Yan X."/>
            <person name="He Y."/>
            <person name="Liu Y."/>
            <person name="Wang X."/>
            <person name="Xiang C."/>
            <person name="Varshney R.K."/>
            <person name="Ding H."/>
            <person name="Gao S."/>
            <person name="Zong X."/>
        </authorList>
    </citation>
    <scope>NUCLEOTIDE SEQUENCE [LARGE SCALE GENOMIC DNA]</scope>
    <source>
        <strain evidence="1 2">cv. Zhongwan 6</strain>
    </source>
</reference>
<accession>A0A9D5GZL8</accession>
<dbReference type="Proteomes" id="UP001058974">
    <property type="component" value="Chromosome 1"/>
</dbReference>
<sequence>MSGNGGNGICGMIECLEKIIGTPFNDFLDMIKLPGRFVFTTILNNTPTQHSDGKSSRKIELDGISSIIVSTNQILDCSRNTVTLSILHTRSSPPRNIVMLRKFPSCTKPQTLINSR</sequence>
<dbReference type="Gramene" id="Psat01G0468500-T1">
    <property type="protein sequence ID" value="KAI5446928.1"/>
    <property type="gene ID" value="KIW84_014685"/>
</dbReference>
<comment type="caution">
    <text evidence="1">The sequence shown here is derived from an EMBL/GenBank/DDBJ whole genome shotgun (WGS) entry which is preliminary data.</text>
</comment>
<dbReference type="EMBL" id="JAMSHJ010000001">
    <property type="protein sequence ID" value="KAI5446928.1"/>
    <property type="molecule type" value="Genomic_DNA"/>
</dbReference>
<keyword evidence="2" id="KW-1185">Reference proteome</keyword>
<organism evidence="1 2">
    <name type="scientific">Pisum sativum</name>
    <name type="common">Garden pea</name>
    <name type="synonym">Lathyrus oleraceus</name>
    <dbReference type="NCBI Taxonomy" id="3888"/>
    <lineage>
        <taxon>Eukaryota</taxon>
        <taxon>Viridiplantae</taxon>
        <taxon>Streptophyta</taxon>
        <taxon>Embryophyta</taxon>
        <taxon>Tracheophyta</taxon>
        <taxon>Spermatophyta</taxon>
        <taxon>Magnoliopsida</taxon>
        <taxon>eudicotyledons</taxon>
        <taxon>Gunneridae</taxon>
        <taxon>Pentapetalae</taxon>
        <taxon>rosids</taxon>
        <taxon>fabids</taxon>
        <taxon>Fabales</taxon>
        <taxon>Fabaceae</taxon>
        <taxon>Papilionoideae</taxon>
        <taxon>50 kb inversion clade</taxon>
        <taxon>NPAAA clade</taxon>
        <taxon>Hologalegina</taxon>
        <taxon>IRL clade</taxon>
        <taxon>Fabeae</taxon>
        <taxon>Lathyrus</taxon>
    </lineage>
</organism>
<name>A0A9D5GZL8_PEA</name>
<proteinExistence type="predicted"/>
<gene>
    <name evidence="1" type="ORF">KIW84_014685</name>
</gene>